<protein>
    <submittedName>
        <fullName evidence="2">Transmembrane 220 family protein</fullName>
    </submittedName>
</protein>
<dbReference type="Proteomes" id="UP001596106">
    <property type="component" value="Unassembled WGS sequence"/>
</dbReference>
<reference evidence="3" key="1">
    <citation type="journal article" date="2019" name="Int. J. Syst. Evol. Microbiol.">
        <title>The Global Catalogue of Microorganisms (GCM) 10K type strain sequencing project: providing services to taxonomists for standard genome sequencing and annotation.</title>
        <authorList>
            <consortium name="The Broad Institute Genomics Platform"/>
            <consortium name="The Broad Institute Genome Sequencing Center for Infectious Disease"/>
            <person name="Wu L."/>
            <person name="Ma J."/>
        </authorList>
    </citation>
    <scope>NUCLEOTIDE SEQUENCE [LARGE SCALE GENOMIC DNA]</scope>
    <source>
        <strain evidence="3">CCUG 55250</strain>
    </source>
</reference>
<organism evidence="2 3">
    <name type="scientific">Larkinella bovis</name>
    <dbReference type="NCBI Taxonomy" id="683041"/>
    <lineage>
        <taxon>Bacteria</taxon>
        <taxon>Pseudomonadati</taxon>
        <taxon>Bacteroidota</taxon>
        <taxon>Cytophagia</taxon>
        <taxon>Cytophagales</taxon>
        <taxon>Spirosomataceae</taxon>
        <taxon>Larkinella</taxon>
    </lineage>
</organism>
<proteinExistence type="predicted"/>
<keyword evidence="1" id="KW-0472">Membrane</keyword>
<keyword evidence="3" id="KW-1185">Reference proteome</keyword>
<feature type="transmembrane region" description="Helical" evidence="1">
    <location>
        <begin position="28"/>
        <end position="44"/>
    </location>
</feature>
<evidence type="ECO:0000256" key="1">
    <source>
        <dbReference type="SAM" id="Phobius"/>
    </source>
</evidence>
<sequence length="113" mass="12556">MRKAIAISFGLIFVLFAAFQYNDPDPQVWVPIYGFAALACFLALGNKLQPWFYGVAGVLYLGMAIYWWPPVFEGFLLDEMGMKTINIELARESGGLGICALVLFGLAVLTRKK</sequence>
<evidence type="ECO:0000313" key="2">
    <source>
        <dbReference type="EMBL" id="MFC5409872.1"/>
    </source>
</evidence>
<evidence type="ECO:0000313" key="3">
    <source>
        <dbReference type="Proteomes" id="UP001596106"/>
    </source>
</evidence>
<accession>A0ABW0ICJ5</accession>
<comment type="caution">
    <text evidence="2">The sequence shown here is derived from an EMBL/GenBank/DDBJ whole genome shotgun (WGS) entry which is preliminary data.</text>
</comment>
<keyword evidence="1 2" id="KW-0812">Transmembrane</keyword>
<keyword evidence="1" id="KW-1133">Transmembrane helix</keyword>
<dbReference type="RefSeq" id="WP_379844511.1">
    <property type="nucleotide sequence ID" value="NZ_JBHSMA010000002.1"/>
</dbReference>
<gene>
    <name evidence="2" type="ORF">ACFPMF_11170</name>
</gene>
<feature type="transmembrane region" description="Helical" evidence="1">
    <location>
        <begin position="89"/>
        <end position="109"/>
    </location>
</feature>
<dbReference type="Pfam" id="PF15071">
    <property type="entry name" value="TMEM220"/>
    <property type="match status" value="1"/>
</dbReference>
<dbReference type="EMBL" id="JBHSMA010000002">
    <property type="protein sequence ID" value="MFC5409872.1"/>
    <property type="molecule type" value="Genomic_DNA"/>
</dbReference>
<feature type="transmembrane region" description="Helical" evidence="1">
    <location>
        <begin position="51"/>
        <end position="69"/>
    </location>
</feature>
<name>A0ABW0ICJ5_9BACT</name>
<dbReference type="InterPro" id="IPR029377">
    <property type="entry name" value="TMEM220"/>
</dbReference>